<organism evidence="2 3">
    <name type="scientific">Lactuca saligna</name>
    <name type="common">Willowleaf lettuce</name>
    <dbReference type="NCBI Taxonomy" id="75948"/>
    <lineage>
        <taxon>Eukaryota</taxon>
        <taxon>Viridiplantae</taxon>
        <taxon>Streptophyta</taxon>
        <taxon>Embryophyta</taxon>
        <taxon>Tracheophyta</taxon>
        <taxon>Spermatophyta</taxon>
        <taxon>Magnoliopsida</taxon>
        <taxon>eudicotyledons</taxon>
        <taxon>Gunneridae</taxon>
        <taxon>Pentapetalae</taxon>
        <taxon>asterids</taxon>
        <taxon>campanulids</taxon>
        <taxon>Asterales</taxon>
        <taxon>Asteraceae</taxon>
        <taxon>Cichorioideae</taxon>
        <taxon>Cichorieae</taxon>
        <taxon>Lactucinae</taxon>
        <taxon>Lactuca</taxon>
    </lineage>
</organism>
<dbReference type="AlphaFoldDB" id="A0AA35Y743"/>
<feature type="compositionally biased region" description="Acidic residues" evidence="1">
    <location>
        <begin position="215"/>
        <end position="239"/>
    </location>
</feature>
<accession>A0AA35Y743</accession>
<sequence>MLCTRRGGGRIGSATIGTQESVVQQVPVVDEGENVMGDNVAQSVVQQVPVVEEGVVQEVPVIHIQDGHMMQEGENSQASVMEGSDTFGQVGSSIGRKLKSINDEIEQATLDLDVGLPALFSLSSVFIVEMAIAGEDGWFSGVSSLSWSSFVGDGVSCSNEEDVNDFIDGHHFDDDVGLDGGAEGVGDEVVGDGGLDDDVGLDVGPDHGAGYEVVGDGDEEGPGGGDVDDGDGPEGDGDEEGHGGGDVDDGHPQNFLLGFSGVHETNTWHKSSHQHFTSIFFLNRECECELDFAEDVGILRGRIFCVGYCGARGCKKQGGREGLCGERVGAHIV</sequence>
<feature type="compositionally biased region" description="Basic and acidic residues" evidence="1">
    <location>
        <begin position="240"/>
        <end position="250"/>
    </location>
</feature>
<protein>
    <submittedName>
        <fullName evidence="2">Uncharacterized protein</fullName>
    </submittedName>
</protein>
<keyword evidence="3" id="KW-1185">Reference proteome</keyword>
<gene>
    <name evidence="2" type="ORF">LSALG_LOCUS3906</name>
</gene>
<evidence type="ECO:0000313" key="2">
    <source>
        <dbReference type="EMBL" id="CAI9263207.1"/>
    </source>
</evidence>
<evidence type="ECO:0000256" key="1">
    <source>
        <dbReference type="SAM" id="MobiDB-lite"/>
    </source>
</evidence>
<proteinExistence type="predicted"/>
<dbReference type="Proteomes" id="UP001177003">
    <property type="component" value="Chromosome 0"/>
</dbReference>
<feature type="compositionally biased region" description="Acidic residues" evidence="1">
    <location>
        <begin position="185"/>
        <end position="200"/>
    </location>
</feature>
<name>A0AA35Y743_LACSI</name>
<evidence type="ECO:0000313" key="3">
    <source>
        <dbReference type="Proteomes" id="UP001177003"/>
    </source>
</evidence>
<reference evidence="2" key="1">
    <citation type="submission" date="2023-04" db="EMBL/GenBank/DDBJ databases">
        <authorList>
            <person name="Vijverberg K."/>
            <person name="Xiong W."/>
            <person name="Schranz E."/>
        </authorList>
    </citation>
    <scope>NUCLEOTIDE SEQUENCE</scope>
</reference>
<dbReference type="EMBL" id="OX465086">
    <property type="protein sequence ID" value="CAI9263207.1"/>
    <property type="molecule type" value="Genomic_DNA"/>
</dbReference>
<feature type="region of interest" description="Disordered" evidence="1">
    <location>
        <begin position="177"/>
        <end position="250"/>
    </location>
</feature>